<organism evidence="1 2">
    <name type="scientific">Roseivivax sediminis</name>
    <dbReference type="NCBI Taxonomy" id="936889"/>
    <lineage>
        <taxon>Bacteria</taxon>
        <taxon>Pseudomonadati</taxon>
        <taxon>Pseudomonadota</taxon>
        <taxon>Alphaproteobacteria</taxon>
        <taxon>Rhodobacterales</taxon>
        <taxon>Roseobacteraceae</taxon>
        <taxon>Roseivivax</taxon>
    </lineage>
</organism>
<dbReference type="EMBL" id="FOMS01000009">
    <property type="protein sequence ID" value="SFE42404.1"/>
    <property type="molecule type" value="Genomic_DNA"/>
</dbReference>
<name>A0A1I2AEF7_9RHOB</name>
<dbReference type="AlphaFoldDB" id="A0A1I2AEF7"/>
<sequence>MAFISSTPARAGFGQSLLSPVRAVVQAINYIRACNVMARDYEQMSHKTDGALARNGLTREDIPDAVRRNAGLF</sequence>
<evidence type="ECO:0000313" key="1">
    <source>
        <dbReference type="EMBL" id="SFE42404.1"/>
    </source>
</evidence>
<dbReference type="Proteomes" id="UP000325289">
    <property type="component" value="Unassembled WGS sequence"/>
</dbReference>
<protein>
    <submittedName>
        <fullName evidence="1">Uncharacterized protein</fullName>
    </submittedName>
</protein>
<evidence type="ECO:0000313" key="2">
    <source>
        <dbReference type="Proteomes" id="UP000325289"/>
    </source>
</evidence>
<proteinExistence type="predicted"/>
<dbReference type="RefSeq" id="WP_149756771.1">
    <property type="nucleotide sequence ID" value="NZ_FOMS01000009.1"/>
</dbReference>
<gene>
    <name evidence="1" type="ORF">SAMN04515678_109203</name>
</gene>
<reference evidence="1 2" key="1">
    <citation type="submission" date="2016-10" db="EMBL/GenBank/DDBJ databases">
        <authorList>
            <person name="Varghese N."/>
            <person name="Submissions S."/>
        </authorList>
    </citation>
    <scope>NUCLEOTIDE SEQUENCE [LARGE SCALE GENOMIC DNA]</scope>
    <source>
        <strain evidence="2">YIM D21,KCTC 23444,ACCC 10710</strain>
    </source>
</reference>
<dbReference type="OrthoDB" id="7872998at2"/>
<keyword evidence="2" id="KW-1185">Reference proteome</keyword>
<accession>A0A1I2AEF7</accession>